<keyword evidence="3" id="KW-0378">Hydrolase</keyword>
<dbReference type="Gene3D" id="3.90.226.10">
    <property type="entry name" value="2-enoyl-CoA Hydratase, Chain A, domain 1"/>
    <property type="match status" value="1"/>
</dbReference>
<dbReference type="EC" id="3.1.2.4" evidence="2"/>
<dbReference type="PANTHER" id="PTHR43176:SF3">
    <property type="entry name" value="3-HYDROXYISOBUTYRYL-COA HYDROLASE, MITOCHONDRIAL"/>
    <property type="match status" value="1"/>
</dbReference>
<dbReference type="InterPro" id="IPR032259">
    <property type="entry name" value="HIBYL-CoA-H"/>
</dbReference>
<evidence type="ECO:0000256" key="2">
    <source>
        <dbReference type="ARBA" id="ARBA00011915"/>
    </source>
</evidence>
<name>A0A4P9XS84_9FUNG</name>
<accession>A0A4P9XS84</accession>
<dbReference type="EMBL" id="KZ992552">
    <property type="protein sequence ID" value="RKP08994.1"/>
    <property type="molecule type" value="Genomic_DNA"/>
</dbReference>
<dbReference type="InterPro" id="IPR029045">
    <property type="entry name" value="ClpP/crotonase-like_dom_sf"/>
</dbReference>
<organism evidence="5 6">
    <name type="scientific">Thamnocephalis sphaerospora</name>
    <dbReference type="NCBI Taxonomy" id="78915"/>
    <lineage>
        <taxon>Eukaryota</taxon>
        <taxon>Fungi</taxon>
        <taxon>Fungi incertae sedis</taxon>
        <taxon>Zoopagomycota</taxon>
        <taxon>Zoopagomycotina</taxon>
        <taxon>Zoopagomycetes</taxon>
        <taxon>Zoopagales</taxon>
        <taxon>Sigmoideomycetaceae</taxon>
        <taxon>Thamnocephalis</taxon>
    </lineage>
</organism>
<dbReference type="Pfam" id="PF16113">
    <property type="entry name" value="ECH_2"/>
    <property type="match status" value="1"/>
</dbReference>
<dbReference type="Proteomes" id="UP000271241">
    <property type="component" value="Unassembled WGS sequence"/>
</dbReference>
<dbReference type="PANTHER" id="PTHR43176">
    <property type="entry name" value="3-HYDROXYISOBUTYRYL-COA HYDROLASE-RELATED"/>
    <property type="match status" value="1"/>
</dbReference>
<evidence type="ECO:0000259" key="4">
    <source>
        <dbReference type="Pfam" id="PF16113"/>
    </source>
</evidence>
<gene>
    <name evidence="5" type="ORF">THASP1DRAFT_29222</name>
</gene>
<feature type="domain" description="Enoyl-CoA hydratase/isomerase" evidence="4">
    <location>
        <begin position="1"/>
        <end position="99"/>
    </location>
</feature>
<dbReference type="SUPFAM" id="SSF52096">
    <property type="entry name" value="ClpP/crotonase"/>
    <property type="match status" value="1"/>
</dbReference>
<comment type="catalytic activity">
    <reaction evidence="1">
        <text>3-hydroxy-2-methylpropanoyl-CoA + H2O = 3-hydroxy-2-methylpropanoate + CoA + H(+)</text>
        <dbReference type="Rhea" id="RHEA:20888"/>
        <dbReference type="ChEBI" id="CHEBI:11805"/>
        <dbReference type="ChEBI" id="CHEBI:15377"/>
        <dbReference type="ChEBI" id="CHEBI:15378"/>
        <dbReference type="ChEBI" id="CHEBI:57287"/>
        <dbReference type="ChEBI" id="CHEBI:57340"/>
        <dbReference type="EC" id="3.1.2.4"/>
    </reaction>
</comment>
<dbReference type="OrthoDB" id="1737613at2759"/>
<dbReference type="GO" id="GO:0006574">
    <property type="term" value="P:L-valine catabolic process"/>
    <property type="evidence" value="ECO:0007669"/>
    <property type="project" value="TreeGrafter"/>
</dbReference>
<proteinExistence type="predicted"/>
<sequence>MEEIVAALSREGTSWAQDTLQTLGRMSPLSLRVTLHQLRFGRDHGIADCIHKEFDMAQKLVIAPDFTEGVTALLVDRRPPVWSSSSLAGLPEDVVCKQFYTPQSPLRIKLLNAVNFVAYPNQRGQASGVEGNLRGHV</sequence>
<dbReference type="STRING" id="78915.A0A4P9XS84"/>
<reference evidence="6" key="1">
    <citation type="journal article" date="2018" name="Nat. Microbiol.">
        <title>Leveraging single-cell genomics to expand the fungal tree of life.</title>
        <authorList>
            <person name="Ahrendt S.R."/>
            <person name="Quandt C.A."/>
            <person name="Ciobanu D."/>
            <person name="Clum A."/>
            <person name="Salamov A."/>
            <person name="Andreopoulos B."/>
            <person name="Cheng J.F."/>
            <person name="Woyke T."/>
            <person name="Pelin A."/>
            <person name="Henrissat B."/>
            <person name="Reynolds N.K."/>
            <person name="Benny G.L."/>
            <person name="Smith M.E."/>
            <person name="James T.Y."/>
            <person name="Grigoriev I.V."/>
        </authorList>
    </citation>
    <scope>NUCLEOTIDE SEQUENCE [LARGE SCALE GENOMIC DNA]</scope>
    <source>
        <strain evidence="6">RSA 1356</strain>
    </source>
</reference>
<keyword evidence="6" id="KW-1185">Reference proteome</keyword>
<evidence type="ECO:0000256" key="3">
    <source>
        <dbReference type="ARBA" id="ARBA00022801"/>
    </source>
</evidence>
<evidence type="ECO:0000313" key="6">
    <source>
        <dbReference type="Proteomes" id="UP000271241"/>
    </source>
</evidence>
<evidence type="ECO:0000256" key="1">
    <source>
        <dbReference type="ARBA" id="ARBA00001709"/>
    </source>
</evidence>
<dbReference type="InterPro" id="IPR045004">
    <property type="entry name" value="ECH_dom"/>
</dbReference>
<dbReference type="AlphaFoldDB" id="A0A4P9XS84"/>
<dbReference type="GO" id="GO:0003860">
    <property type="term" value="F:3-hydroxyisobutyryl-CoA hydrolase activity"/>
    <property type="evidence" value="ECO:0007669"/>
    <property type="project" value="UniProtKB-EC"/>
</dbReference>
<protein>
    <recommendedName>
        <fullName evidence="2">3-hydroxyisobutyryl-CoA hydrolase</fullName>
        <ecNumber evidence="2">3.1.2.4</ecNumber>
    </recommendedName>
</protein>
<dbReference type="GO" id="GO:0005739">
    <property type="term" value="C:mitochondrion"/>
    <property type="evidence" value="ECO:0007669"/>
    <property type="project" value="TreeGrafter"/>
</dbReference>
<evidence type="ECO:0000313" key="5">
    <source>
        <dbReference type="EMBL" id="RKP08994.1"/>
    </source>
</evidence>